<evidence type="ECO:0000256" key="1">
    <source>
        <dbReference type="SAM" id="MobiDB-lite"/>
    </source>
</evidence>
<feature type="region of interest" description="Disordered" evidence="1">
    <location>
        <begin position="77"/>
        <end position="111"/>
    </location>
</feature>
<reference evidence="3" key="1">
    <citation type="submission" date="2017-02" db="UniProtKB">
        <authorList>
            <consortium name="WormBaseParasite"/>
        </authorList>
    </citation>
    <scope>IDENTIFICATION</scope>
</reference>
<feature type="compositionally biased region" description="Polar residues" evidence="1">
    <location>
        <begin position="97"/>
        <end position="111"/>
    </location>
</feature>
<dbReference type="Proteomes" id="UP000036681">
    <property type="component" value="Unplaced"/>
</dbReference>
<keyword evidence="2" id="KW-1185">Reference proteome</keyword>
<protein>
    <submittedName>
        <fullName evidence="3">SCP domain-containing protein</fullName>
    </submittedName>
</protein>
<name>A0A0M3I313_ASCLU</name>
<proteinExistence type="predicted"/>
<dbReference type="WBParaSite" id="ALUE_0001097201-mRNA-1">
    <property type="protein sequence ID" value="ALUE_0001097201-mRNA-1"/>
    <property type="gene ID" value="ALUE_0001097201"/>
</dbReference>
<evidence type="ECO:0000313" key="3">
    <source>
        <dbReference type="WBParaSite" id="ALUE_0001097201-mRNA-1"/>
    </source>
</evidence>
<dbReference type="AlphaFoldDB" id="A0A0M3I313"/>
<organism evidence="2 3">
    <name type="scientific">Ascaris lumbricoides</name>
    <name type="common">Giant roundworm</name>
    <dbReference type="NCBI Taxonomy" id="6252"/>
    <lineage>
        <taxon>Eukaryota</taxon>
        <taxon>Metazoa</taxon>
        <taxon>Ecdysozoa</taxon>
        <taxon>Nematoda</taxon>
        <taxon>Chromadorea</taxon>
        <taxon>Rhabditida</taxon>
        <taxon>Spirurina</taxon>
        <taxon>Ascaridomorpha</taxon>
        <taxon>Ascaridoidea</taxon>
        <taxon>Ascarididae</taxon>
        <taxon>Ascaris</taxon>
    </lineage>
</organism>
<accession>A0A0M3I313</accession>
<sequence>MKSTCLGCECNLLTTWRQPAGCAYSLTIEERLERTHEGRHRSIGVGDKGRGIAGGSPLATIDRFALSAWHERLKLAHWGNEDRGRSQPSAPTRRAKSANTASITACTNARA</sequence>
<evidence type="ECO:0000313" key="2">
    <source>
        <dbReference type="Proteomes" id="UP000036681"/>
    </source>
</evidence>